<evidence type="ECO:0000313" key="1">
    <source>
        <dbReference type="EMBL" id="SDI71768.1"/>
    </source>
</evidence>
<sequence>MSATIIKYLIVILMASLLFACVAEAQTDKQPLQVTQRHVTCL</sequence>
<gene>
    <name evidence="1" type="ORF">SAMN05192573_12920</name>
</gene>
<dbReference type="PROSITE" id="PS51257">
    <property type="entry name" value="PROKAR_LIPOPROTEIN"/>
    <property type="match status" value="1"/>
</dbReference>
<dbReference type="AlphaFoldDB" id="A0A1G8MUR7"/>
<evidence type="ECO:0000313" key="2">
    <source>
        <dbReference type="Proteomes" id="UP000199705"/>
    </source>
</evidence>
<organism evidence="1 2">
    <name type="scientific">Mucilaginibacter gossypii</name>
    <dbReference type="NCBI Taxonomy" id="551996"/>
    <lineage>
        <taxon>Bacteria</taxon>
        <taxon>Pseudomonadati</taxon>
        <taxon>Bacteroidota</taxon>
        <taxon>Sphingobacteriia</taxon>
        <taxon>Sphingobacteriales</taxon>
        <taxon>Sphingobacteriaceae</taxon>
        <taxon>Mucilaginibacter</taxon>
    </lineage>
</organism>
<protein>
    <submittedName>
        <fullName evidence="1">Uncharacterized protein</fullName>
    </submittedName>
</protein>
<dbReference type="Proteomes" id="UP000199705">
    <property type="component" value="Unassembled WGS sequence"/>
</dbReference>
<proteinExistence type="predicted"/>
<reference evidence="2" key="1">
    <citation type="submission" date="2016-10" db="EMBL/GenBank/DDBJ databases">
        <authorList>
            <person name="Varghese N."/>
            <person name="Submissions S."/>
        </authorList>
    </citation>
    <scope>NUCLEOTIDE SEQUENCE [LARGE SCALE GENOMIC DNA]</scope>
    <source>
        <strain evidence="2">Gh-67</strain>
    </source>
</reference>
<name>A0A1G8MUR7_9SPHI</name>
<dbReference type="EMBL" id="FNCG01000029">
    <property type="protein sequence ID" value="SDI71768.1"/>
    <property type="molecule type" value="Genomic_DNA"/>
</dbReference>
<accession>A0A1G8MUR7</accession>
<dbReference type="RefSeq" id="WP_256337577.1">
    <property type="nucleotide sequence ID" value="NZ_FNCG01000029.1"/>
</dbReference>
<keyword evidence="2" id="KW-1185">Reference proteome</keyword>